<dbReference type="PANTHER" id="PTHR42852:SF13">
    <property type="entry name" value="PROTEIN DIPZ"/>
    <property type="match status" value="1"/>
</dbReference>
<protein>
    <submittedName>
        <fullName evidence="3">TlpA disulfide reductase family protein</fullName>
    </submittedName>
</protein>
<dbReference type="Proteomes" id="UP001595533">
    <property type="component" value="Unassembled WGS sequence"/>
</dbReference>
<comment type="caution">
    <text evidence="3">The sequence shown here is derived from an EMBL/GenBank/DDBJ whole genome shotgun (WGS) entry which is preliminary data.</text>
</comment>
<dbReference type="InterPro" id="IPR000866">
    <property type="entry name" value="AhpC/TSA"/>
</dbReference>
<evidence type="ECO:0000259" key="2">
    <source>
        <dbReference type="PROSITE" id="PS51352"/>
    </source>
</evidence>
<keyword evidence="1" id="KW-0732">Signal</keyword>
<dbReference type="InterPro" id="IPR050553">
    <property type="entry name" value="Thioredoxin_ResA/DsbE_sf"/>
</dbReference>
<evidence type="ECO:0000313" key="4">
    <source>
        <dbReference type="Proteomes" id="UP001595533"/>
    </source>
</evidence>
<dbReference type="EMBL" id="JBHRTS010000008">
    <property type="protein sequence ID" value="MFC3195356.1"/>
    <property type="molecule type" value="Genomic_DNA"/>
</dbReference>
<organism evidence="3 4">
    <name type="scientific">Marinicella sediminis</name>
    <dbReference type="NCBI Taxonomy" id="1792834"/>
    <lineage>
        <taxon>Bacteria</taxon>
        <taxon>Pseudomonadati</taxon>
        <taxon>Pseudomonadota</taxon>
        <taxon>Gammaproteobacteria</taxon>
        <taxon>Lysobacterales</taxon>
        <taxon>Marinicellaceae</taxon>
        <taxon>Marinicella</taxon>
    </lineage>
</organism>
<dbReference type="PANTHER" id="PTHR42852">
    <property type="entry name" value="THIOL:DISULFIDE INTERCHANGE PROTEIN DSBE"/>
    <property type="match status" value="1"/>
</dbReference>
<dbReference type="SUPFAM" id="SSF52833">
    <property type="entry name" value="Thioredoxin-like"/>
    <property type="match status" value="1"/>
</dbReference>
<keyword evidence="4" id="KW-1185">Reference proteome</keyword>
<dbReference type="InterPro" id="IPR013766">
    <property type="entry name" value="Thioredoxin_domain"/>
</dbReference>
<dbReference type="Pfam" id="PF00578">
    <property type="entry name" value="AhpC-TSA"/>
    <property type="match status" value="1"/>
</dbReference>
<evidence type="ECO:0000313" key="3">
    <source>
        <dbReference type="EMBL" id="MFC3195356.1"/>
    </source>
</evidence>
<feature type="domain" description="Thioredoxin" evidence="2">
    <location>
        <begin position="265"/>
        <end position="424"/>
    </location>
</feature>
<dbReference type="Gene3D" id="3.40.30.10">
    <property type="entry name" value="Glutaredoxin"/>
    <property type="match status" value="1"/>
</dbReference>
<dbReference type="PROSITE" id="PS51352">
    <property type="entry name" value="THIOREDOXIN_2"/>
    <property type="match status" value="1"/>
</dbReference>
<proteinExistence type="predicted"/>
<reference evidence="4" key="1">
    <citation type="journal article" date="2019" name="Int. J. Syst. Evol. Microbiol.">
        <title>The Global Catalogue of Microorganisms (GCM) 10K type strain sequencing project: providing services to taxonomists for standard genome sequencing and annotation.</title>
        <authorList>
            <consortium name="The Broad Institute Genomics Platform"/>
            <consortium name="The Broad Institute Genome Sequencing Center for Infectious Disease"/>
            <person name="Wu L."/>
            <person name="Ma J."/>
        </authorList>
    </citation>
    <scope>NUCLEOTIDE SEQUENCE [LARGE SCALE GENOMIC DNA]</scope>
    <source>
        <strain evidence="4">KCTC 42953</strain>
    </source>
</reference>
<feature type="signal peptide" evidence="1">
    <location>
        <begin position="1"/>
        <end position="21"/>
    </location>
</feature>
<gene>
    <name evidence="3" type="ORF">ACFODZ_13970</name>
</gene>
<dbReference type="RefSeq" id="WP_077413032.1">
    <property type="nucleotide sequence ID" value="NZ_JBHRTS010000008.1"/>
</dbReference>
<evidence type="ECO:0000256" key="1">
    <source>
        <dbReference type="SAM" id="SignalP"/>
    </source>
</evidence>
<accession>A0ABV7JFA2</accession>
<name>A0ABV7JFA2_9GAMM</name>
<dbReference type="InterPro" id="IPR036249">
    <property type="entry name" value="Thioredoxin-like_sf"/>
</dbReference>
<sequence length="428" mass="46970">MKQSILLIIAMLLAGCGSEHNGDSASPQTKTDQPAAMQPKPIQLAGLWRGVLASPGGELPFGIQVSKTESGYSAQILNGSERADTSAVLVDGQHIEIQFDWYDARIKASLDATGDVMNGQWSKTAAGAISQLPFKASRGYGHRFRFPADSQVMSSVNGVWEATFVDEDGESVAVGEFSQSGPVVKGTFLTPTGDYRFLAGHAMNGELKLSAFDGAHAFLFTAELSDEGILEGDFWSRDTYHASWTARRNDQAHEVLPDSWDMVAVTTEDHSVSFAFEDLNGQLVQLSDDRFQNKAMLLNIFGTWCPNCNDEAPVLAEFHQKYRDQGFEIVGLAFEYTGDKARDQQQLERFKNRYGIEYPLLLAGTNDKQQAAEVLGFIDQVVAYPTSVFLDRNHQVVNIHSGFAGPGTGEHYEKLKAELEAQIKALIN</sequence>
<dbReference type="PROSITE" id="PS51257">
    <property type="entry name" value="PROKAR_LIPOPROTEIN"/>
    <property type="match status" value="1"/>
</dbReference>
<dbReference type="CDD" id="cd02966">
    <property type="entry name" value="TlpA_like_family"/>
    <property type="match status" value="1"/>
</dbReference>
<feature type="chain" id="PRO_5046162770" evidence="1">
    <location>
        <begin position="22"/>
        <end position="428"/>
    </location>
</feature>